<feature type="compositionally biased region" description="Basic and acidic residues" evidence="1">
    <location>
        <begin position="81"/>
        <end position="91"/>
    </location>
</feature>
<evidence type="ECO:0000313" key="3">
    <source>
        <dbReference type="Proteomes" id="UP001419268"/>
    </source>
</evidence>
<gene>
    <name evidence="2" type="ORF">Scep_019611</name>
</gene>
<keyword evidence="3" id="KW-1185">Reference proteome</keyword>
<organism evidence="2 3">
    <name type="scientific">Stephania cephalantha</name>
    <dbReference type="NCBI Taxonomy" id="152367"/>
    <lineage>
        <taxon>Eukaryota</taxon>
        <taxon>Viridiplantae</taxon>
        <taxon>Streptophyta</taxon>
        <taxon>Embryophyta</taxon>
        <taxon>Tracheophyta</taxon>
        <taxon>Spermatophyta</taxon>
        <taxon>Magnoliopsida</taxon>
        <taxon>Ranunculales</taxon>
        <taxon>Menispermaceae</taxon>
        <taxon>Menispermoideae</taxon>
        <taxon>Cissampelideae</taxon>
        <taxon>Stephania</taxon>
    </lineage>
</organism>
<dbReference type="AlphaFoldDB" id="A0AAP0IBC3"/>
<feature type="region of interest" description="Disordered" evidence="1">
    <location>
        <begin position="77"/>
        <end position="131"/>
    </location>
</feature>
<evidence type="ECO:0000313" key="2">
    <source>
        <dbReference type="EMBL" id="KAK9112092.1"/>
    </source>
</evidence>
<dbReference type="Proteomes" id="UP001419268">
    <property type="component" value="Unassembled WGS sequence"/>
</dbReference>
<protein>
    <submittedName>
        <fullName evidence="2">Uncharacterized protein</fullName>
    </submittedName>
</protein>
<name>A0AAP0IBC3_9MAGN</name>
<sequence>MSIREVFKNEMNGGVLRILAVVGNYKQPRIVKRNKRLQRRRLHVHALLREMVYRTRHYRSTSRTHVLAVMRVGATFESFESSEKGPNEQENRSTTAPCPIPGSSSGATSGNVEESEDDPSVHLPDGHMDRS</sequence>
<evidence type="ECO:0000256" key="1">
    <source>
        <dbReference type="SAM" id="MobiDB-lite"/>
    </source>
</evidence>
<proteinExistence type="predicted"/>
<comment type="caution">
    <text evidence="2">The sequence shown here is derived from an EMBL/GenBank/DDBJ whole genome shotgun (WGS) entry which is preliminary data.</text>
</comment>
<dbReference type="EMBL" id="JBBNAG010000008">
    <property type="protein sequence ID" value="KAK9112092.1"/>
    <property type="molecule type" value="Genomic_DNA"/>
</dbReference>
<feature type="compositionally biased region" description="Polar residues" evidence="1">
    <location>
        <begin position="92"/>
        <end position="112"/>
    </location>
</feature>
<reference evidence="2 3" key="1">
    <citation type="submission" date="2024-01" db="EMBL/GenBank/DDBJ databases">
        <title>Genome assemblies of Stephania.</title>
        <authorList>
            <person name="Yang L."/>
        </authorList>
    </citation>
    <scope>NUCLEOTIDE SEQUENCE [LARGE SCALE GENOMIC DNA]</scope>
    <source>
        <strain evidence="2">JXDWG</strain>
        <tissue evidence="2">Leaf</tissue>
    </source>
</reference>
<accession>A0AAP0IBC3</accession>